<dbReference type="InterPro" id="IPR036928">
    <property type="entry name" value="AS_sf"/>
</dbReference>
<dbReference type="Gene3D" id="3.90.1300.10">
    <property type="entry name" value="Amidase signature (AS) domain"/>
    <property type="match status" value="1"/>
</dbReference>
<dbReference type="InterPro" id="IPR000120">
    <property type="entry name" value="Amidase"/>
</dbReference>
<sequence length="516" mass="54016">MDLEVGGNTGVTGPVAPETAPELSDAGTPVPSAVADERFDPFTSAAALAERIRAGRVSPVEVVELFLDRIEARDGGLNAFVTVIPERARAAAIEAERAVARGDELGALHGVPFGVKDVDSVTGVRFTSGSAAFDGRIAKGTSHAVQRLLDAGAIVIGTTNTPEYGYMGKTDSLVAGPTSTPFNLDLNSGGSSGGSAAAVADGLIPFGTGSDGAGSIRIPASFTGTYGFNPSFRRIARPEGTPFEGGSTFTQQGVQTRTVEDTALALSVMAGPTATDPHCLPNDVDYLGALEKGVEGLKVAYCPDLGVYPVDRQVREVIDEAVETISEAGATVEVIDVDLGLEYEELIESLRIMWTTAYAEVAGNLMADYGIDVVGADRELFPDELIGLVEYGRSLSAMDVAMNNRQRTRIHRGIQAVFEEYDLLVTSTLSVPPFPNDELGPTEIEGVETDPILGWLITAVFNMTGNPAASVPAGLTDEGLPVGMQLVGPRLADETVLAASAAYETVNPWYADYPGL</sequence>
<dbReference type="InterPro" id="IPR023631">
    <property type="entry name" value="Amidase_dom"/>
</dbReference>
<reference evidence="3 4" key="1">
    <citation type="journal article" date="2019" name="Int. J. Syst. Evol. Microbiol.">
        <title>The Global Catalogue of Microorganisms (GCM) 10K type strain sequencing project: providing services to taxonomists for standard genome sequencing and annotation.</title>
        <authorList>
            <consortium name="The Broad Institute Genomics Platform"/>
            <consortium name="The Broad Institute Genome Sequencing Center for Infectious Disease"/>
            <person name="Wu L."/>
            <person name="Ma J."/>
        </authorList>
    </citation>
    <scope>NUCLEOTIDE SEQUENCE [LARGE SCALE GENOMIC DNA]</scope>
    <source>
        <strain evidence="3 4">CGMCC 1.3240</strain>
    </source>
</reference>
<dbReference type="PANTHER" id="PTHR11895:SF7">
    <property type="entry name" value="GLUTAMYL-TRNA(GLN) AMIDOTRANSFERASE SUBUNIT A, MITOCHONDRIAL"/>
    <property type="match status" value="1"/>
</dbReference>
<dbReference type="PANTHER" id="PTHR11895">
    <property type="entry name" value="TRANSAMIDASE"/>
    <property type="match status" value="1"/>
</dbReference>
<evidence type="ECO:0000256" key="1">
    <source>
        <dbReference type="SAM" id="MobiDB-lite"/>
    </source>
</evidence>
<accession>A0ABD5V6K8</accession>
<dbReference type="Pfam" id="PF01425">
    <property type="entry name" value="Amidase"/>
    <property type="match status" value="1"/>
</dbReference>
<proteinExistence type="predicted"/>
<evidence type="ECO:0000313" key="3">
    <source>
        <dbReference type="EMBL" id="MFC6906694.1"/>
    </source>
</evidence>
<dbReference type="EMBL" id="JBHSXQ010000004">
    <property type="protein sequence ID" value="MFC6906694.1"/>
    <property type="molecule type" value="Genomic_DNA"/>
</dbReference>
<dbReference type="AlphaFoldDB" id="A0ABD5V6K8"/>
<evidence type="ECO:0000259" key="2">
    <source>
        <dbReference type="Pfam" id="PF01425"/>
    </source>
</evidence>
<dbReference type="InterPro" id="IPR020556">
    <property type="entry name" value="Amidase_CS"/>
</dbReference>
<gene>
    <name evidence="3" type="ORF">ACFQGH_15975</name>
</gene>
<protein>
    <submittedName>
        <fullName evidence="3">Amidase</fullName>
    </submittedName>
</protein>
<evidence type="ECO:0000313" key="4">
    <source>
        <dbReference type="Proteomes" id="UP001596312"/>
    </source>
</evidence>
<organism evidence="3 4">
    <name type="scientific">Halalkalicoccus tibetensis</name>
    <dbReference type="NCBI Taxonomy" id="175632"/>
    <lineage>
        <taxon>Archaea</taxon>
        <taxon>Methanobacteriati</taxon>
        <taxon>Methanobacteriota</taxon>
        <taxon>Stenosarchaea group</taxon>
        <taxon>Halobacteria</taxon>
        <taxon>Halobacteriales</taxon>
        <taxon>Halococcaceae</taxon>
        <taxon>Halalkalicoccus</taxon>
    </lineage>
</organism>
<feature type="region of interest" description="Disordered" evidence="1">
    <location>
        <begin position="1"/>
        <end position="29"/>
    </location>
</feature>
<dbReference type="SUPFAM" id="SSF75304">
    <property type="entry name" value="Amidase signature (AS) enzymes"/>
    <property type="match status" value="1"/>
</dbReference>
<keyword evidence="4" id="KW-1185">Reference proteome</keyword>
<name>A0ABD5V6K8_9EURY</name>
<dbReference type="PROSITE" id="PS00571">
    <property type="entry name" value="AMIDASES"/>
    <property type="match status" value="1"/>
</dbReference>
<comment type="caution">
    <text evidence="3">The sequence shown here is derived from an EMBL/GenBank/DDBJ whole genome shotgun (WGS) entry which is preliminary data.</text>
</comment>
<feature type="domain" description="Amidase" evidence="2">
    <location>
        <begin position="61"/>
        <end position="497"/>
    </location>
</feature>
<dbReference type="RefSeq" id="WP_340605264.1">
    <property type="nucleotide sequence ID" value="NZ_JBBMXV010000004.1"/>
</dbReference>
<dbReference type="Proteomes" id="UP001596312">
    <property type="component" value="Unassembled WGS sequence"/>
</dbReference>